<name>A0A9E7N3T2_9CAUD</name>
<evidence type="ECO:0000313" key="2">
    <source>
        <dbReference type="Proteomes" id="UP001055634"/>
    </source>
</evidence>
<organism evidence="1 2">
    <name type="scientific">Brevundimonas phage vB_BpoS-Gurke</name>
    <dbReference type="NCBI Taxonomy" id="2948599"/>
    <lineage>
        <taxon>Viruses</taxon>
        <taxon>Duplodnaviria</taxon>
        <taxon>Heunggongvirae</taxon>
        <taxon>Uroviricota</taxon>
        <taxon>Caudoviricetes</taxon>
        <taxon>Jeanschmidtviridae</taxon>
        <taxon>Kikimoravirus</taxon>
        <taxon>Kikimoravirus gurke</taxon>
    </lineage>
</organism>
<reference evidence="1" key="1">
    <citation type="submission" date="2022-04" db="EMBL/GenBank/DDBJ databases">
        <authorList>
            <person name="Friedrich I."/>
            <person name="Schneider D."/>
            <person name="Poehlein A."/>
            <person name="Hertel R."/>
            <person name="Daniel R."/>
        </authorList>
    </citation>
    <scope>NUCLEOTIDE SEQUENCE</scope>
</reference>
<gene>
    <name evidence="1" type="ORF">GURKE_04980</name>
</gene>
<protein>
    <submittedName>
        <fullName evidence="1">Uncharacterized protein</fullName>
    </submittedName>
</protein>
<proteinExistence type="predicted"/>
<dbReference type="EMBL" id="ON529850">
    <property type="protein sequence ID" value="UTC28500.1"/>
    <property type="molecule type" value="Genomic_DNA"/>
</dbReference>
<sequence length="119" mass="13058">MMPRRAFFFYYVQPTHEPNGPDGGWDDTTDEAATAFWIKGQHLESAFDYTLDGMDETRAGAQEIADAWNVRFGMTGGEGPSEDESAAIKRVIRGGRDPVLVAALEDAFPNEAAEVGQED</sequence>
<dbReference type="Proteomes" id="UP001055634">
    <property type="component" value="Segment"/>
</dbReference>
<evidence type="ECO:0000313" key="1">
    <source>
        <dbReference type="EMBL" id="UTC28500.1"/>
    </source>
</evidence>
<accession>A0A9E7N3T2</accession>
<keyword evidence="2" id="KW-1185">Reference proteome</keyword>